<dbReference type="HOGENOM" id="CLU_1889240_0_0_1"/>
<organism evidence="2 3">
    <name type="scientific">Oryza sativa subsp. japonica</name>
    <name type="common">Rice</name>
    <dbReference type="NCBI Taxonomy" id="39947"/>
    <lineage>
        <taxon>Eukaryota</taxon>
        <taxon>Viridiplantae</taxon>
        <taxon>Streptophyta</taxon>
        <taxon>Embryophyta</taxon>
        <taxon>Tracheophyta</taxon>
        <taxon>Spermatophyta</taxon>
        <taxon>Magnoliopsida</taxon>
        <taxon>Liliopsida</taxon>
        <taxon>Poales</taxon>
        <taxon>Poaceae</taxon>
        <taxon>BOP clade</taxon>
        <taxon>Oryzoideae</taxon>
        <taxon>Oryzeae</taxon>
        <taxon>Oryzinae</taxon>
        <taxon>Oryza</taxon>
        <taxon>Oryza sativa</taxon>
    </lineage>
</organism>
<protein>
    <submittedName>
        <fullName evidence="2">Uncharacterized protein</fullName>
    </submittedName>
</protein>
<dbReference type="AlphaFoldDB" id="Q6K6Q5"/>
<sequence>MGAAAAAAGAGGGDDGGPWLLPSLSPPRWAANREHGHHRLTAASMHSESEVARMSLDLPLLKILKFSINLDKVSKMVEDKCIHSYQIQPPAFFVTKLMNEVCQCAVQLASANSEIRSDGANLQKEAVDTDIPFVKPISCMNAIDGNNNVAGGLSMLVSSGIILQINQKSVIHTSGQVKQQIHDPSSVHSPILMNQKSVIRIPHKKMDTCN</sequence>
<evidence type="ECO:0000313" key="2">
    <source>
        <dbReference type="EMBL" id="BAD23147.1"/>
    </source>
</evidence>
<proteinExistence type="predicted"/>
<name>Q6K6Q5_ORYSJ</name>
<evidence type="ECO:0000313" key="1">
    <source>
        <dbReference type="EMBL" id="BAD23026.1"/>
    </source>
</evidence>
<dbReference type="Proteomes" id="UP000000763">
    <property type="component" value="Chromosome 2"/>
</dbReference>
<reference evidence="3" key="3">
    <citation type="journal article" date="2005" name="Nature">
        <title>The map-based sequence of the rice genome.</title>
        <authorList>
            <consortium name="International rice genome sequencing project (IRGSP)"/>
            <person name="Matsumoto T."/>
            <person name="Wu J."/>
            <person name="Kanamori H."/>
            <person name="Katayose Y."/>
            <person name="Fujisawa M."/>
            <person name="Namiki N."/>
            <person name="Mizuno H."/>
            <person name="Yamamoto K."/>
            <person name="Antonio B.A."/>
            <person name="Baba T."/>
            <person name="Sakata K."/>
            <person name="Nagamura Y."/>
            <person name="Aoki H."/>
            <person name="Arikawa K."/>
            <person name="Arita K."/>
            <person name="Bito T."/>
            <person name="Chiden Y."/>
            <person name="Fujitsuka N."/>
            <person name="Fukunaka R."/>
            <person name="Hamada M."/>
            <person name="Harada C."/>
            <person name="Hayashi A."/>
            <person name="Hijishita S."/>
            <person name="Honda M."/>
            <person name="Hosokawa S."/>
            <person name="Ichikawa Y."/>
            <person name="Idonuma A."/>
            <person name="Iijima M."/>
            <person name="Ikeda M."/>
            <person name="Ikeno M."/>
            <person name="Ito K."/>
            <person name="Ito S."/>
            <person name="Ito T."/>
            <person name="Ito Y."/>
            <person name="Ito Y."/>
            <person name="Iwabuchi A."/>
            <person name="Kamiya K."/>
            <person name="Karasawa W."/>
            <person name="Kurita K."/>
            <person name="Katagiri S."/>
            <person name="Kikuta A."/>
            <person name="Kobayashi H."/>
            <person name="Kobayashi N."/>
            <person name="Machita K."/>
            <person name="Maehara T."/>
            <person name="Masukawa M."/>
            <person name="Mizubayashi T."/>
            <person name="Mukai Y."/>
            <person name="Nagasaki H."/>
            <person name="Nagata Y."/>
            <person name="Naito S."/>
            <person name="Nakashima M."/>
            <person name="Nakama Y."/>
            <person name="Nakamichi Y."/>
            <person name="Nakamura M."/>
            <person name="Meguro A."/>
            <person name="Negishi M."/>
            <person name="Ohta I."/>
            <person name="Ohta T."/>
            <person name="Okamoto M."/>
            <person name="Ono N."/>
            <person name="Saji S."/>
            <person name="Sakaguchi M."/>
            <person name="Sakai K."/>
            <person name="Shibata M."/>
            <person name="Shimokawa T."/>
            <person name="Song J."/>
            <person name="Takazaki Y."/>
            <person name="Terasawa K."/>
            <person name="Tsugane M."/>
            <person name="Tsuji K."/>
            <person name="Ueda S."/>
            <person name="Waki K."/>
            <person name="Yamagata H."/>
            <person name="Yamamoto M."/>
            <person name="Yamamoto S."/>
            <person name="Yamane H."/>
            <person name="Yoshiki S."/>
            <person name="Yoshihara R."/>
            <person name="Yukawa K."/>
            <person name="Zhong H."/>
            <person name="Yano M."/>
            <person name="Yuan Q."/>
            <person name="Ouyang S."/>
            <person name="Liu J."/>
            <person name="Jones K.M."/>
            <person name="Gansberger K."/>
            <person name="Moffat K."/>
            <person name="Hill J."/>
            <person name="Bera J."/>
            <person name="Fadrosh D."/>
            <person name="Jin S."/>
            <person name="Johri S."/>
            <person name="Kim M."/>
            <person name="Overton L."/>
            <person name="Reardon M."/>
            <person name="Tsitrin T."/>
            <person name="Vuong H."/>
            <person name="Weaver B."/>
            <person name="Ciecko A."/>
            <person name="Tallon L."/>
            <person name="Jackson J."/>
            <person name="Pai G."/>
            <person name="Aken S.V."/>
            <person name="Utterback T."/>
            <person name="Reidmuller S."/>
            <person name="Feldblyum T."/>
            <person name="Hsiao J."/>
            <person name="Zismann V."/>
            <person name="Iobst S."/>
            <person name="de Vazeille A.R."/>
            <person name="Buell C.R."/>
            <person name="Ying K."/>
            <person name="Li Y."/>
            <person name="Lu T."/>
            <person name="Huang Y."/>
            <person name="Zhao Q."/>
            <person name="Feng Q."/>
            <person name="Zhang L."/>
            <person name="Zhu J."/>
            <person name="Weng Q."/>
            <person name="Mu J."/>
            <person name="Lu Y."/>
            <person name="Fan D."/>
            <person name="Liu Y."/>
            <person name="Guan J."/>
            <person name="Zhang Y."/>
            <person name="Yu S."/>
            <person name="Liu X."/>
            <person name="Zhang Y."/>
            <person name="Hong G."/>
            <person name="Han B."/>
            <person name="Choisne N."/>
            <person name="Demange N."/>
            <person name="Orjeda G."/>
            <person name="Samain S."/>
            <person name="Cattolico L."/>
            <person name="Pelletier E."/>
            <person name="Couloux A."/>
            <person name="Segurens B."/>
            <person name="Wincker P."/>
            <person name="D'Hont A."/>
            <person name="Scarpelli C."/>
            <person name="Weissenbach J."/>
            <person name="Salanoubat M."/>
            <person name="Quetier F."/>
            <person name="Yu Y."/>
            <person name="Kim H.R."/>
            <person name="Rambo T."/>
            <person name="Currie J."/>
            <person name="Collura K."/>
            <person name="Luo M."/>
            <person name="Yang T."/>
            <person name="Ammiraju J.S.S."/>
            <person name="Engler F."/>
            <person name="Soderlund C."/>
            <person name="Wing R.A."/>
            <person name="Palmer L.E."/>
            <person name="de la Bastide M."/>
            <person name="Spiegel L."/>
            <person name="Nascimento L."/>
            <person name="Zutavern T."/>
            <person name="O'Shaughnessy A."/>
            <person name="Dike S."/>
            <person name="Dedhia N."/>
            <person name="Preston R."/>
            <person name="Balija V."/>
            <person name="McCombie W.R."/>
            <person name="Chow T."/>
            <person name="Chen H."/>
            <person name="Chung M."/>
            <person name="Chen C."/>
            <person name="Shaw J."/>
            <person name="Wu H."/>
            <person name="Hsiao K."/>
            <person name="Chao Y."/>
            <person name="Chu M."/>
            <person name="Cheng C."/>
            <person name="Hour A."/>
            <person name="Lee P."/>
            <person name="Lin S."/>
            <person name="Lin Y."/>
            <person name="Liou J."/>
            <person name="Liu S."/>
            <person name="Hsing Y."/>
            <person name="Raghuvanshi S."/>
            <person name="Mohanty A."/>
            <person name="Bharti A.K."/>
            <person name="Gaur A."/>
            <person name="Gupta V."/>
            <person name="Kumar D."/>
            <person name="Ravi V."/>
            <person name="Vij S."/>
            <person name="Kapur A."/>
            <person name="Khurana P."/>
            <person name="Khurana P."/>
            <person name="Khurana J.P."/>
            <person name="Tyagi A.K."/>
            <person name="Gaikwad K."/>
            <person name="Singh A."/>
            <person name="Dalal V."/>
            <person name="Srivastava S."/>
            <person name="Dixit A."/>
            <person name="Pal A.K."/>
            <person name="Ghazi I.A."/>
            <person name="Yadav M."/>
            <person name="Pandit A."/>
            <person name="Bhargava A."/>
            <person name="Sureshbabu K."/>
            <person name="Batra K."/>
            <person name="Sharma T.R."/>
            <person name="Mohapatra T."/>
            <person name="Singh N.K."/>
            <person name="Messing J."/>
            <person name="Nelson A.B."/>
            <person name="Fuks G."/>
            <person name="Kavchok S."/>
            <person name="Keizer G."/>
            <person name="Linton E."/>
            <person name="Llaca V."/>
            <person name="Song R."/>
            <person name="Tanyolac B."/>
            <person name="Young S."/>
            <person name="Ho-Il K."/>
            <person name="Hahn J.H."/>
            <person name="Sangsakoo G."/>
            <person name="Vanavichit A."/>
            <person name="de Mattos Luiz.A.T."/>
            <person name="Zimmer P.D."/>
            <person name="Malone G."/>
            <person name="Dellagostin O."/>
            <person name="de Oliveira A.C."/>
            <person name="Bevan M."/>
            <person name="Bancroft I."/>
            <person name="Minx P."/>
            <person name="Cordum H."/>
            <person name="Wilson R."/>
            <person name="Cheng Z."/>
            <person name="Jin W."/>
            <person name="Jiang J."/>
            <person name="Leong S.A."/>
            <person name="Iwama H."/>
            <person name="Gojobori T."/>
            <person name="Itoh T."/>
            <person name="Niimura Y."/>
            <person name="Fujii Y."/>
            <person name="Habara T."/>
            <person name="Sakai H."/>
            <person name="Sato Y."/>
            <person name="Wilson G."/>
            <person name="Kumar K."/>
            <person name="McCouch S."/>
            <person name="Juretic N."/>
            <person name="Hoen D."/>
            <person name="Wright S."/>
            <person name="Bruskiewich R."/>
            <person name="Bureau T."/>
            <person name="Miyao A."/>
            <person name="Hirochika H."/>
            <person name="Nishikawa T."/>
            <person name="Kadowaki K."/>
            <person name="Sugiura M."/>
            <person name="Burr B."/>
            <person name="Sasaki T."/>
        </authorList>
    </citation>
    <scope>NUCLEOTIDE SEQUENCE [LARGE SCALE GENOMIC DNA]</scope>
    <source>
        <strain evidence="3">cv. Nipponbare</strain>
    </source>
</reference>
<dbReference type="EMBL" id="AP004999">
    <property type="protein sequence ID" value="BAD23147.1"/>
    <property type="molecule type" value="Genomic_DNA"/>
</dbReference>
<evidence type="ECO:0000313" key="3">
    <source>
        <dbReference type="Proteomes" id="UP000000763"/>
    </source>
</evidence>
<accession>Q6K6Q5</accession>
<dbReference type="EMBL" id="AP004086">
    <property type="protein sequence ID" value="BAD23026.1"/>
    <property type="molecule type" value="Genomic_DNA"/>
</dbReference>
<reference evidence="2" key="2">
    <citation type="submission" date="2002-03" db="EMBL/GenBank/DDBJ databases">
        <title>Oryza sativa nipponbare(GA3) genomic DNA, chromosome 2, PAC clone:P0040H05.</title>
        <authorList>
            <person name="Sasaki T."/>
            <person name="Matsumoto T."/>
            <person name="Yamamoto K."/>
        </authorList>
    </citation>
    <scope>NUCLEOTIDE SEQUENCE</scope>
</reference>
<reference evidence="1" key="1">
    <citation type="submission" date="2001-08" db="EMBL/GenBank/DDBJ databases">
        <title>Oryza sativa nipponbare(GA3) genomic DNA, chromosome 2, BAC clone:OJ1288_D09.</title>
        <authorList>
            <person name="Sasaki T."/>
            <person name="Matsumoto T."/>
            <person name="Yamamoto K."/>
        </authorList>
    </citation>
    <scope>NUCLEOTIDE SEQUENCE</scope>
</reference>
<gene>
    <name evidence="1" type="ORF">OJ1288_D09.8</name>
    <name evidence="2" type="ORF">P0040H05.41</name>
</gene>
<reference evidence="3" key="4">
    <citation type="journal article" date="2008" name="Nucleic Acids Res.">
        <title>The rice annotation project database (RAP-DB): 2008 update.</title>
        <authorList>
            <consortium name="The rice annotation project (RAP)"/>
        </authorList>
    </citation>
    <scope>GENOME REANNOTATION</scope>
    <source>
        <strain evidence="3">cv. Nipponbare</strain>
    </source>
</reference>